<feature type="region of interest" description="Disordered" evidence="1">
    <location>
        <begin position="265"/>
        <end position="299"/>
    </location>
</feature>
<sequence length="299" mass="32502">MLLLQDLNEQANGTAGPLFFVPGTNQVIPELMAITHSRSVGFIDFKNADRTFVEWMCSFGVCAITRPCVVWWQNTVHFETSCYSPVPRPRAPRPPPDPTAGPVPSVNGVAAVPASQCPPAPPPSGAGLGLWRATKYSEKVPPGTVAWRCCIGLHSPDSRAVAKEHLTQYSKIRRKGFKIWSFLANAKHPLVVDAYSQQFAKYYDMTDAQRRHMEARHSTDDTAAGTEYTDVQRWLLGDRSVDICAALGPRFARVFAALGSTPPPATSEAVGVLPPGTACRTPDLRSLSTSSNSSSDFES</sequence>
<evidence type="ECO:0000313" key="2">
    <source>
        <dbReference type="EMBL" id="CAD9044287.1"/>
    </source>
</evidence>
<protein>
    <submittedName>
        <fullName evidence="2">Uncharacterized protein</fullName>
    </submittedName>
</protein>
<proteinExistence type="predicted"/>
<dbReference type="EMBL" id="HBGA01152661">
    <property type="protein sequence ID" value="CAD9044287.1"/>
    <property type="molecule type" value="Transcribed_RNA"/>
</dbReference>
<feature type="region of interest" description="Disordered" evidence="1">
    <location>
        <begin position="84"/>
        <end position="105"/>
    </location>
</feature>
<feature type="compositionally biased region" description="Low complexity" evidence="1">
    <location>
        <begin position="286"/>
        <end position="299"/>
    </location>
</feature>
<dbReference type="AlphaFoldDB" id="A0A7S1JIE8"/>
<organism evidence="2">
    <name type="scientific">Eutreptiella gymnastica</name>
    <dbReference type="NCBI Taxonomy" id="73025"/>
    <lineage>
        <taxon>Eukaryota</taxon>
        <taxon>Discoba</taxon>
        <taxon>Euglenozoa</taxon>
        <taxon>Euglenida</taxon>
        <taxon>Spirocuta</taxon>
        <taxon>Euglenophyceae</taxon>
        <taxon>Eutreptiales</taxon>
        <taxon>Eutreptiaceae</taxon>
        <taxon>Eutreptiella</taxon>
    </lineage>
</organism>
<feature type="compositionally biased region" description="Pro residues" evidence="1">
    <location>
        <begin position="86"/>
        <end position="101"/>
    </location>
</feature>
<reference evidence="2" key="1">
    <citation type="submission" date="2021-01" db="EMBL/GenBank/DDBJ databases">
        <authorList>
            <person name="Corre E."/>
            <person name="Pelletier E."/>
            <person name="Niang G."/>
            <person name="Scheremetjew M."/>
            <person name="Finn R."/>
            <person name="Kale V."/>
            <person name="Holt S."/>
            <person name="Cochrane G."/>
            <person name="Meng A."/>
            <person name="Brown T."/>
            <person name="Cohen L."/>
        </authorList>
    </citation>
    <scope>NUCLEOTIDE SEQUENCE</scope>
    <source>
        <strain evidence="2">NIES-381</strain>
    </source>
</reference>
<accession>A0A7S1JIE8</accession>
<evidence type="ECO:0000256" key="1">
    <source>
        <dbReference type="SAM" id="MobiDB-lite"/>
    </source>
</evidence>
<gene>
    <name evidence="2" type="ORF">EGYM00392_LOCUS55470</name>
</gene>
<name>A0A7S1JIE8_9EUGL</name>